<evidence type="ECO:0000256" key="1">
    <source>
        <dbReference type="SAM" id="Phobius"/>
    </source>
</evidence>
<feature type="transmembrane region" description="Helical" evidence="1">
    <location>
        <begin position="9"/>
        <end position="29"/>
    </location>
</feature>
<dbReference type="RefSeq" id="WP_007914900.1">
    <property type="nucleotide sequence ID" value="NZ_ADVG01000003.1"/>
</dbReference>
<feature type="transmembrane region" description="Helical" evidence="1">
    <location>
        <begin position="62"/>
        <end position="79"/>
    </location>
</feature>
<protein>
    <recommendedName>
        <fullName evidence="4">Integral membrane protein</fullName>
    </recommendedName>
</protein>
<evidence type="ECO:0000313" key="2">
    <source>
        <dbReference type="EMBL" id="EFH83872.1"/>
    </source>
</evidence>
<evidence type="ECO:0008006" key="4">
    <source>
        <dbReference type="Google" id="ProtNLM"/>
    </source>
</evidence>
<dbReference type="AlphaFoldDB" id="D6TTX1"/>
<reference evidence="2 3" key="1">
    <citation type="journal article" date="2011" name="Stand. Genomic Sci.">
        <title>Non-contiguous finished genome sequence and contextual data of the filamentous soil bacterium Ktedonobacter racemifer type strain (SOSP1-21).</title>
        <authorList>
            <person name="Chang Y.J."/>
            <person name="Land M."/>
            <person name="Hauser L."/>
            <person name="Chertkov O."/>
            <person name="Del Rio T.G."/>
            <person name="Nolan M."/>
            <person name="Copeland A."/>
            <person name="Tice H."/>
            <person name="Cheng J.F."/>
            <person name="Lucas S."/>
            <person name="Han C."/>
            <person name="Goodwin L."/>
            <person name="Pitluck S."/>
            <person name="Ivanova N."/>
            <person name="Ovchinikova G."/>
            <person name="Pati A."/>
            <person name="Chen A."/>
            <person name="Palaniappan K."/>
            <person name="Mavromatis K."/>
            <person name="Liolios K."/>
            <person name="Brettin T."/>
            <person name="Fiebig A."/>
            <person name="Rohde M."/>
            <person name="Abt B."/>
            <person name="Goker M."/>
            <person name="Detter J.C."/>
            <person name="Woyke T."/>
            <person name="Bristow J."/>
            <person name="Eisen J.A."/>
            <person name="Markowitz V."/>
            <person name="Hugenholtz P."/>
            <person name="Kyrpides N.C."/>
            <person name="Klenk H.P."/>
            <person name="Lapidus A."/>
        </authorList>
    </citation>
    <scope>NUCLEOTIDE SEQUENCE [LARGE SCALE GENOMIC DNA]</scope>
    <source>
        <strain evidence="3">DSM 44963</strain>
    </source>
</reference>
<comment type="caution">
    <text evidence="2">The sequence shown here is derived from an EMBL/GenBank/DDBJ whole genome shotgun (WGS) entry which is preliminary data.</text>
</comment>
<proteinExistence type="predicted"/>
<keyword evidence="1" id="KW-1133">Transmembrane helix</keyword>
<keyword evidence="1" id="KW-0812">Transmembrane</keyword>
<sequence length="136" mass="14702">MIAVQITRWVASIIGLGALLLGLAFWLFQINLLNVHMLFGFIVTLSLLGLGIAMLFSRGLRLLGIISIIYAPILPIFGMTQDGLLIGDLHWLIRIAHMLVGIGALVLISLIGARYQALKRNPGKTALKASLSSEKG</sequence>
<keyword evidence="3" id="KW-1185">Reference proteome</keyword>
<dbReference type="OrthoDB" id="9156709at2"/>
<dbReference type="InParanoid" id="D6TTX1"/>
<gene>
    <name evidence="2" type="ORF">Krac_4873</name>
</gene>
<evidence type="ECO:0000313" key="3">
    <source>
        <dbReference type="Proteomes" id="UP000004508"/>
    </source>
</evidence>
<dbReference type="STRING" id="485913.Krac_4873"/>
<feature type="transmembrane region" description="Helical" evidence="1">
    <location>
        <begin position="35"/>
        <end position="55"/>
    </location>
</feature>
<name>D6TTX1_KTERA</name>
<keyword evidence="1" id="KW-0472">Membrane</keyword>
<dbReference type="Proteomes" id="UP000004508">
    <property type="component" value="Unassembled WGS sequence"/>
</dbReference>
<feature type="transmembrane region" description="Helical" evidence="1">
    <location>
        <begin position="91"/>
        <end position="113"/>
    </location>
</feature>
<organism evidence="2 3">
    <name type="scientific">Ktedonobacter racemifer DSM 44963</name>
    <dbReference type="NCBI Taxonomy" id="485913"/>
    <lineage>
        <taxon>Bacteria</taxon>
        <taxon>Bacillati</taxon>
        <taxon>Chloroflexota</taxon>
        <taxon>Ktedonobacteria</taxon>
        <taxon>Ktedonobacterales</taxon>
        <taxon>Ktedonobacteraceae</taxon>
        <taxon>Ktedonobacter</taxon>
    </lineage>
</organism>
<dbReference type="EMBL" id="ADVG01000003">
    <property type="protein sequence ID" value="EFH83872.1"/>
    <property type="molecule type" value="Genomic_DNA"/>
</dbReference>
<accession>D6TTX1</accession>